<proteinExistence type="inferred from homology"/>
<dbReference type="SUPFAM" id="SSF52058">
    <property type="entry name" value="L domain-like"/>
    <property type="match status" value="1"/>
</dbReference>
<accession>A0A0K2U9V5</accession>
<dbReference type="EMBL" id="HACA01017652">
    <property type="protein sequence ID" value="CDW35013.1"/>
    <property type="molecule type" value="Transcribed_RNA"/>
</dbReference>
<sequence length="515" mass="59062">MNEVRAVGTRVEDLKGFRGSIRYVGSVGSTQGEWLGIEWDDASRGKHNGTHNGIHYFEAAPLGGSFVRVSKIKSGKGIREAVEDRYGSKHADEEFRPEDILEIQRGMKASLFEIVGMDKVRQAQKDYGKLNVISLRNMCVQFIDGDLKDFMPNVMSLDLGENLLHSWDEVFYIIKDLSHLKYLCVSENRLLTPRKSLPFIPPLKHLVLGRMNYNWNEIYSIIQHIPSLENLQIHGNTISSIDHSSCEIAATLPNLRELDLNLNPLVKWKHVSKFSKCQHLESLMLNDCKLTEIDEIDEGFPLLNKIELNCNDFKNWKTLGHLNSLPSLKEVRLKGNELRGVLPSFQPMNRRLSPRQTTIAMLGRITILNGTEIDRQERIGAEIDYWKMFGLDYIEAKKKDTSFSNLPPRYVEIVAMHGEPDESELRGKDSTMDDMFLNLTLKRKEEIRNKKVPLTMTIKALKILSKKLFKAPNLKDMELSYTTEKSKDVSIPLDDDMREISYFGVINGDTIRVHW</sequence>
<dbReference type="InterPro" id="IPR000938">
    <property type="entry name" value="CAP-Gly_domain"/>
</dbReference>
<dbReference type="SMART" id="SM01052">
    <property type="entry name" value="CAP_GLY"/>
    <property type="match status" value="1"/>
</dbReference>
<dbReference type="PANTHER" id="PTHR15454">
    <property type="entry name" value="NISCHARIN RELATED"/>
    <property type="match status" value="1"/>
</dbReference>
<keyword evidence="6" id="KW-0677">Repeat</keyword>
<dbReference type="GO" id="GO:0005737">
    <property type="term" value="C:cytoplasm"/>
    <property type="evidence" value="ECO:0007669"/>
    <property type="project" value="UniProtKB-SubCell"/>
</dbReference>
<dbReference type="AlphaFoldDB" id="A0A0K2U9V5"/>
<evidence type="ECO:0000259" key="9">
    <source>
        <dbReference type="PROSITE" id="PS50245"/>
    </source>
</evidence>
<dbReference type="SUPFAM" id="SSF74924">
    <property type="entry name" value="Cap-Gly domain"/>
    <property type="match status" value="1"/>
</dbReference>
<dbReference type="Gene3D" id="3.10.20.90">
    <property type="entry name" value="Phosphatidylinositol 3-kinase Catalytic Subunit, Chain A, domain 1"/>
    <property type="match status" value="1"/>
</dbReference>
<protein>
    <recommendedName>
        <fullName evidence="3">Tubulin-specific chaperone E</fullName>
    </recommendedName>
    <alternativeName>
        <fullName evidence="8">Tubulin-folding cofactor E</fullName>
    </alternativeName>
</protein>
<organism evidence="10">
    <name type="scientific">Lepeophtheirus salmonis</name>
    <name type="common">Salmon louse</name>
    <name type="synonym">Caligus salmonis</name>
    <dbReference type="NCBI Taxonomy" id="72036"/>
    <lineage>
        <taxon>Eukaryota</taxon>
        <taxon>Metazoa</taxon>
        <taxon>Ecdysozoa</taxon>
        <taxon>Arthropoda</taxon>
        <taxon>Crustacea</taxon>
        <taxon>Multicrustacea</taxon>
        <taxon>Hexanauplia</taxon>
        <taxon>Copepoda</taxon>
        <taxon>Siphonostomatoida</taxon>
        <taxon>Caligidae</taxon>
        <taxon>Lepeophtheirus</taxon>
    </lineage>
</organism>
<name>A0A0K2U9V5_LEPSM</name>
<keyword evidence="7" id="KW-0143">Chaperone</keyword>
<dbReference type="Pfam" id="PF01302">
    <property type="entry name" value="CAP_GLY"/>
    <property type="match status" value="1"/>
</dbReference>
<evidence type="ECO:0000256" key="5">
    <source>
        <dbReference type="ARBA" id="ARBA00022614"/>
    </source>
</evidence>
<dbReference type="PANTHER" id="PTHR15454:SF69">
    <property type="entry name" value="SERINE_THREONINE-PROTEIN KINASE 11-INTERACTING PROTEIN"/>
    <property type="match status" value="1"/>
</dbReference>
<evidence type="ECO:0000256" key="8">
    <source>
        <dbReference type="ARBA" id="ARBA00030180"/>
    </source>
</evidence>
<keyword evidence="4" id="KW-0963">Cytoplasm</keyword>
<evidence type="ECO:0000256" key="3">
    <source>
        <dbReference type="ARBA" id="ARBA00015004"/>
    </source>
</evidence>
<comment type="subcellular location">
    <subcellularLocation>
        <location evidence="1">Cytoplasm</location>
    </subcellularLocation>
</comment>
<evidence type="ECO:0000256" key="6">
    <source>
        <dbReference type="ARBA" id="ARBA00022737"/>
    </source>
</evidence>
<reference evidence="10" key="1">
    <citation type="submission" date="2014-05" db="EMBL/GenBank/DDBJ databases">
        <authorList>
            <person name="Chronopoulou M."/>
        </authorList>
    </citation>
    <scope>NUCLEOTIDE SEQUENCE</scope>
    <source>
        <tissue evidence="10">Whole organism</tissue>
    </source>
</reference>
<dbReference type="CDD" id="cd17044">
    <property type="entry name" value="Ubl_TBCE"/>
    <property type="match status" value="1"/>
</dbReference>
<dbReference type="InterPro" id="IPR029071">
    <property type="entry name" value="Ubiquitin-like_domsf"/>
</dbReference>
<evidence type="ECO:0000313" key="10">
    <source>
        <dbReference type="EMBL" id="CDW35013.1"/>
    </source>
</evidence>
<keyword evidence="5" id="KW-0433">Leucine-rich repeat</keyword>
<dbReference type="PROSITE" id="PS50245">
    <property type="entry name" value="CAP_GLY_2"/>
    <property type="match status" value="1"/>
</dbReference>
<evidence type="ECO:0000256" key="7">
    <source>
        <dbReference type="ARBA" id="ARBA00023186"/>
    </source>
</evidence>
<evidence type="ECO:0000256" key="4">
    <source>
        <dbReference type="ARBA" id="ARBA00022490"/>
    </source>
</evidence>
<evidence type="ECO:0000256" key="1">
    <source>
        <dbReference type="ARBA" id="ARBA00004496"/>
    </source>
</evidence>
<feature type="domain" description="CAP-Gly" evidence="9">
    <location>
        <begin position="25"/>
        <end position="68"/>
    </location>
</feature>
<dbReference type="InterPro" id="IPR032675">
    <property type="entry name" value="LRR_dom_sf"/>
</dbReference>
<evidence type="ECO:0000256" key="2">
    <source>
        <dbReference type="ARBA" id="ARBA00006286"/>
    </source>
</evidence>
<dbReference type="PROSITE" id="PS00845">
    <property type="entry name" value="CAP_GLY_1"/>
    <property type="match status" value="1"/>
</dbReference>
<dbReference type="OrthoDB" id="5273213at2759"/>
<dbReference type="Gene3D" id="3.80.10.10">
    <property type="entry name" value="Ribonuclease Inhibitor"/>
    <property type="match status" value="3"/>
</dbReference>
<comment type="similarity">
    <text evidence="2">Belongs to the TBCE family.</text>
</comment>
<dbReference type="SUPFAM" id="SSF54236">
    <property type="entry name" value="Ubiquitin-like"/>
    <property type="match status" value="1"/>
</dbReference>
<dbReference type="InterPro" id="IPR036859">
    <property type="entry name" value="CAP-Gly_dom_sf"/>
</dbReference>
<dbReference type="Gene3D" id="2.30.30.190">
    <property type="entry name" value="CAP Gly-rich-like domain"/>
    <property type="match status" value="1"/>
</dbReference>
<dbReference type="InterPro" id="IPR044079">
    <property type="entry name" value="Ubl_TBCE"/>
</dbReference>